<evidence type="ECO:0000256" key="1">
    <source>
        <dbReference type="SAM" id="Phobius"/>
    </source>
</evidence>
<dbReference type="STRING" id="1121302.SAMN02745163_00655"/>
<evidence type="ECO:0000313" key="3">
    <source>
        <dbReference type="EMBL" id="SHI69247.1"/>
    </source>
</evidence>
<dbReference type="Proteomes" id="UP000184310">
    <property type="component" value="Unassembled WGS sequence"/>
</dbReference>
<dbReference type="AlphaFoldDB" id="A0A1M6D7P7"/>
<dbReference type="EMBL" id="FQZB01000004">
    <property type="protein sequence ID" value="SHI69247.1"/>
    <property type="molecule type" value="Genomic_DNA"/>
</dbReference>
<evidence type="ECO:0000313" key="4">
    <source>
        <dbReference type="Proteomes" id="UP000184310"/>
    </source>
</evidence>
<organism evidence="3 4">
    <name type="scientific">Clostridium cavendishii DSM 21758</name>
    <dbReference type="NCBI Taxonomy" id="1121302"/>
    <lineage>
        <taxon>Bacteria</taxon>
        <taxon>Bacillati</taxon>
        <taxon>Bacillota</taxon>
        <taxon>Clostridia</taxon>
        <taxon>Eubacteriales</taxon>
        <taxon>Clostridiaceae</taxon>
        <taxon>Clostridium</taxon>
    </lineage>
</organism>
<feature type="domain" description="DUF5714" evidence="2">
    <location>
        <begin position="58"/>
        <end position="228"/>
    </location>
</feature>
<dbReference type="InterPro" id="IPR043768">
    <property type="entry name" value="DUF5714"/>
</dbReference>
<sequence length="237" mass="26027">MITGKCLTCNGELEHYKSLVIAKCSECGAREKTYIMCKNGHYLCNTCASKESIGKIFNNMFTYQDKNPLDVAEKLIKDCGVCGNSPHPMTTAAFLVAYKNLTNEIDEKTVMEGVMRATQIPGGWCGYFGACGAAIGLGVAFAIIKNSTPMSNEERSLANLVTSKALESVSIQGGPRCCTSSVRVSLEVGCEISEEYLGVIFPKRKSNFKKCWVSSFNDDCRKERCTFFNNRGELNYG</sequence>
<keyword evidence="4" id="KW-1185">Reference proteome</keyword>
<dbReference type="RefSeq" id="WP_072985243.1">
    <property type="nucleotide sequence ID" value="NZ_FQZB01000004.1"/>
</dbReference>
<keyword evidence="1" id="KW-1133">Transmembrane helix</keyword>
<keyword evidence="1" id="KW-0812">Transmembrane</keyword>
<name>A0A1M6D7P7_9CLOT</name>
<keyword evidence="1" id="KW-0472">Membrane</keyword>
<dbReference type="Pfam" id="PF18978">
    <property type="entry name" value="DUF5714"/>
    <property type="match status" value="1"/>
</dbReference>
<accession>A0A1M6D7P7</accession>
<evidence type="ECO:0000259" key="2">
    <source>
        <dbReference type="Pfam" id="PF18978"/>
    </source>
</evidence>
<reference evidence="3 4" key="1">
    <citation type="submission" date="2016-11" db="EMBL/GenBank/DDBJ databases">
        <authorList>
            <person name="Jaros S."/>
            <person name="Januszkiewicz K."/>
            <person name="Wedrychowicz H."/>
        </authorList>
    </citation>
    <scope>NUCLEOTIDE SEQUENCE [LARGE SCALE GENOMIC DNA]</scope>
    <source>
        <strain evidence="3 4">DSM 21758</strain>
    </source>
</reference>
<protein>
    <recommendedName>
        <fullName evidence="2">DUF5714 domain-containing protein</fullName>
    </recommendedName>
</protein>
<feature type="transmembrane region" description="Helical" evidence="1">
    <location>
        <begin position="124"/>
        <end position="144"/>
    </location>
</feature>
<gene>
    <name evidence="3" type="ORF">SAMN02745163_00655</name>
</gene>
<dbReference type="OrthoDB" id="9813299at2"/>
<proteinExistence type="predicted"/>